<dbReference type="OrthoDB" id="8908498at2"/>
<dbReference type="AlphaFoldDB" id="A0P4W5"/>
<reference evidence="2 3" key="1">
    <citation type="submission" date="2006-11" db="EMBL/GenBank/DDBJ databases">
        <authorList>
            <person name="Giovannoni S."/>
            <person name="Vergin K."/>
            <person name="Ferriera S."/>
            <person name="Johnson J."/>
            <person name="Kravitz S."/>
            <person name="Beeson K."/>
            <person name="Sutton G."/>
            <person name="Rogers Y.-H."/>
            <person name="Friedman R."/>
            <person name="Frazier M."/>
            <person name="Venter J.C."/>
        </authorList>
    </citation>
    <scope>NUCLEOTIDE SEQUENCE [LARGE SCALE GENOMIC DNA]</scope>
    <source>
        <strain evidence="2 3">HTCC2181</strain>
    </source>
</reference>
<protein>
    <recommendedName>
        <fullName evidence="4">Mercuric transport protein MerT</fullName>
    </recommendedName>
</protein>
<keyword evidence="3" id="KW-1185">Reference proteome</keyword>
<dbReference type="Proteomes" id="UP000054262">
    <property type="component" value="Unassembled WGS sequence"/>
</dbReference>
<comment type="caution">
    <text evidence="2">The sequence shown here is derived from an EMBL/GenBank/DDBJ whole genome shotgun (WGS) entry which is preliminary data.</text>
</comment>
<gene>
    <name evidence="2" type="ORF">MB2181_00840</name>
</gene>
<keyword evidence="1" id="KW-0812">Transmembrane</keyword>
<organism evidence="2 3">
    <name type="scientific">Methylophilales bacterium HTCC2181</name>
    <dbReference type="NCBI Taxonomy" id="383631"/>
    <lineage>
        <taxon>Bacteria</taxon>
        <taxon>Pseudomonadati</taxon>
        <taxon>Pseudomonadota</taxon>
        <taxon>Betaproteobacteria</taxon>
        <taxon>Nitrosomonadales</taxon>
        <taxon>OM43 clade</taxon>
    </lineage>
</organism>
<evidence type="ECO:0008006" key="4">
    <source>
        <dbReference type="Google" id="ProtNLM"/>
    </source>
</evidence>
<evidence type="ECO:0000313" key="2">
    <source>
        <dbReference type="EMBL" id="EAV46575.1"/>
    </source>
</evidence>
<keyword evidence="1" id="KW-0472">Membrane</keyword>
<evidence type="ECO:0000313" key="3">
    <source>
        <dbReference type="Proteomes" id="UP000054262"/>
    </source>
</evidence>
<feature type="transmembrane region" description="Helical" evidence="1">
    <location>
        <begin position="107"/>
        <end position="127"/>
    </location>
</feature>
<feature type="transmembrane region" description="Helical" evidence="1">
    <location>
        <begin position="21"/>
        <end position="54"/>
    </location>
</feature>
<name>A0P4W5_9PROT</name>
<evidence type="ECO:0000256" key="1">
    <source>
        <dbReference type="SAM" id="Phobius"/>
    </source>
</evidence>
<proteinExistence type="predicted"/>
<keyword evidence="1" id="KW-1133">Transmembrane helix</keyword>
<dbReference type="EMBL" id="AAUX01000001">
    <property type="protein sequence ID" value="EAV46575.1"/>
    <property type="molecule type" value="Genomic_DNA"/>
</dbReference>
<feature type="transmembrane region" description="Helical" evidence="1">
    <location>
        <begin position="66"/>
        <end position="86"/>
    </location>
</feature>
<sequence>MNRVRKEPILSLRKVKLFSELTAIASISTLICCALPAFLVFMGAGSVLSVFISFFPQFPMISQYKIEIFTISLIIILFAGVGQMYAKTLPCPTDKDQSLSCSKIRKRSFQLFIASIILYITGFYFAFLI</sequence>
<accession>A0P4W5</accession>